<comment type="caution">
    <text evidence="9">The sequence shown here is derived from an EMBL/GenBank/DDBJ whole genome shotgun (WGS) entry which is preliminary data.</text>
</comment>
<dbReference type="InterPro" id="IPR001650">
    <property type="entry name" value="Helicase_C-like"/>
</dbReference>
<sequence length="1076" mass="120357">MSGESSALRNAESHARDLGPVSAPEPGQLVSVRGRRWVVADKLPSSITSDRAQGGATAPENLLTLTSIEDDSFDETISVVWEVEAGARAHESSELPRLAEGQSLDAPETLDAFLDAVRWGALTSADRSLLQAPFRSGIDIQPYQLDPLVRALSMPRANLLIADDVGLGKTIEAGLVIQELILRYRARTVLIVCPASLCIQWQEQMQEKFGLEFRVLDTEMVRSLRRERGVRVNPFTHFPRLIMSVDWLKRDRPMRMLREVLPKEFRLPRAFDMLVVDEVHSCAPTGQGRYAVDSLRTKAIRELAPHCEHRLFLSATPHNGYLESFTALLELLDDQRFARGVPPDERQLKQIMVRRLKSELTTEFDGRPLFPPRRIVALPVDYTAEERRVHEDLRAYTESRVQRANGEGDAARVAVEFSLTTLKKRLFSSPAAFARTLATHIASQEGGRPAREKRPPVTVLRDAFAAVEDALDTGDADDNSYESLSRRALVAAGDVEPTLSAEDRARLDRMSTWAERARYQADSKLDLFLSWLAEIAGPEQDERVIVFTEYRDTLRWLQEQLEAHGYGVDNRIEVLHGGLDTHDRDRIKKEFLAADSPVRILLATDAASEGIDLQERCHRLVHWEIPWNPNRLEQRNGRIDRHGQQADEVLIHHFVGAGWTEGANADARPGSLDGDLHFLAQAVRKVEQIRTDLGSVGPVIADQVTEAMLGRRRTALDTSAAERAAAKRAVLSLQRQLAAEVEKLVGKLHESRSGLRLTPDAVRRVVEVGLRLGHQQQLAPTVVSGFDGEFFTVPPLADEWARTVAGIAHPRTGKARPVTFDDRATKPVDRRRSRQDVVHLHLGHPLVQQCLRLLRAEVWSGGREARLSRVTARVVPDDALAEPAVLAHGRLVVTGRAGTRLHEQIITAGGWLRQGRFASFASVRETEHAVAVARDSSIPCPPEIADRLAGLLPKTSKSLIKALERRRDERQGGIDKMLLTNAEQEAHAAEETLRELGAAIRKALAENPHEQLALFELTSDERMQLHRDREALLDRLDRIPEDIALAREAVHRRYADPTARFFPVAVEFLIPRRAAR</sequence>
<keyword evidence="10" id="KW-1185">Reference proteome</keyword>
<dbReference type="InterPro" id="IPR027417">
    <property type="entry name" value="P-loop_NTPase"/>
</dbReference>
<dbReference type="CDD" id="cd18011">
    <property type="entry name" value="DEXDc_RapA"/>
    <property type="match status" value="1"/>
</dbReference>
<dbReference type="SUPFAM" id="SSF52540">
    <property type="entry name" value="P-loop containing nucleoside triphosphate hydrolases"/>
    <property type="match status" value="1"/>
</dbReference>
<dbReference type="NCBIfam" id="NF038317">
    <property type="entry name" value="DISARM_DrmD"/>
    <property type="match status" value="1"/>
</dbReference>
<dbReference type="PANTHER" id="PTHR45766">
    <property type="entry name" value="DNA ANNEALING HELICASE AND ENDONUCLEASE ZRANB3 FAMILY MEMBER"/>
    <property type="match status" value="1"/>
</dbReference>
<dbReference type="InterPro" id="IPR049730">
    <property type="entry name" value="SNF2/RAD54-like_C"/>
</dbReference>
<feature type="region of interest" description="Disordered" evidence="6">
    <location>
        <begin position="1"/>
        <end position="27"/>
    </location>
</feature>
<evidence type="ECO:0000313" key="10">
    <source>
        <dbReference type="Proteomes" id="UP000199405"/>
    </source>
</evidence>
<evidence type="ECO:0000256" key="1">
    <source>
        <dbReference type="ARBA" id="ARBA00022741"/>
    </source>
</evidence>
<dbReference type="InterPro" id="IPR057342">
    <property type="entry name" value="DEXDc_RapA"/>
</dbReference>
<dbReference type="GO" id="GO:0004386">
    <property type="term" value="F:helicase activity"/>
    <property type="evidence" value="ECO:0007669"/>
    <property type="project" value="UniProtKB-KW"/>
</dbReference>
<dbReference type="GeneID" id="93471180"/>
<dbReference type="SMART" id="SM00490">
    <property type="entry name" value="HELICc"/>
    <property type="match status" value="1"/>
</dbReference>
<dbReference type="PROSITE" id="PS51192">
    <property type="entry name" value="HELICASE_ATP_BIND_1"/>
    <property type="match status" value="1"/>
</dbReference>
<feature type="domain" description="Helicase C-terminal" evidence="8">
    <location>
        <begin position="524"/>
        <end position="708"/>
    </location>
</feature>
<dbReference type="CDD" id="cd18793">
    <property type="entry name" value="SF2_C_SNF"/>
    <property type="match status" value="1"/>
</dbReference>
<dbReference type="PANTHER" id="PTHR45766:SF6">
    <property type="entry name" value="SWI_SNF-RELATED MATRIX-ASSOCIATED ACTIN-DEPENDENT REGULATOR OF CHROMATIN SUBFAMILY A-LIKE PROTEIN 1"/>
    <property type="match status" value="1"/>
</dbReference>
<evidence type="ECO:0000256" key="2">
    <source>
        <dbReference type="ARBA" id="ARBA00022801"/>
    </source>
</evidence>
<name>A0ABY0KNZ3_9ACTN</name>
<proteinExistence type="predicted"/>
<feature type="domain" description="Helicase ATP-binding" evidence="7">
    <location>
        <begin position="150"/>
        <end position="335"/>
    </location>
</feature>
<evidence type="ECO:0000259" key="8">
    <source>
        <dbReference type="PROSITE" id="PS51194"/>
    </source>
</evidence>
<evidence type="ECO:0000256" key="3">
    <source>
        <dbReference type="ARBA" id="ARBA00022806"/>
    </source>
</evidence>
<dbReference type="InterPro" id="IPR000330">
    <property type="entry name" value="SNF2_N"/>
</dbReference>
<keyword evidence="2" id="KW-0378">Hydrolase</keyword>
<protein>
    <submittedName>
        <fullName evidence="9">Superfamily II DNA or RNA helicase, SNF2 family</fullName>
    </submittedName>
</protein>
<evidence type="ECO:0000313" key="9">
    <source>
        <dbReference type="EMBL" id="SCE95068.1"/>
    </source>
</evidence>
<evidence type="ECO:0000259" key="7">
    <source>
        <dbReference type="PROSITE" id="PS51192"/>
    </source>
</evidence>
<dbReference type="RefSeq" id="WP_175438772.1">
    <property type="nucleotide sequence ID" value="NZ_FMCQ01000005.1"/>
</dbReference>
<organism evidence="9 10">
    <name type="scientific">Micromonospora tulbaghiae</name>
    <dbReference type="NCBI Taxonomy" id="479978"/>
    <lineage>
        <taxon>Bacteria</taxon>
        <taxon>Bacillati</taxon>
        <taxon>Actinomycetota</taxon>
        <taxon>Actinomycetes</taxon>
        <taxon>Micromonosporales</taxon>
        <taxon>Micromonosporaceae</taxon>
        <taxon>Micromonospora</taxon>
    </lineage>
</organism>
<keyword evidence="3 9" id="KW-0347">Helicase</keyword>
<dbReference type="Gene3D" id="3.40.50.10810">
    <property type="entry name" value="Tandem AAA-ATPase domain"/>
    <property type="match status" value="1"/>
</dbReference>
<evidence type="ECO:0000256" key="4">
    <source>
        <dbReference type="ARBA" id="ARBA00022840"/>
    </source>
</evidence>
<gene>
    <name evidence="9" type="ORF">GA0070562_4443</name>
</gene>
<dbReference type="EMBL" id="FMCQ01000005">
    <property type="protein sequence ID" value="SCE95068.1"/>
    <property type="molecule type" value="Genomic_DNA"/>
</dbReference>
<dbReference type="Proteomes" id="UP000199405">
    <property type="component" value="Unassembled WGS sequence"/>
</dbReference>
<keyword evidence="1" id="KW-0547">Nucleotide-binding</keyword>
<dbReference type="Pfam" id="PF00271">
    <property type="entry name" value="Helicase_C"/>
    <property type="match status" value="1"/>
</dbReference>
<dbReference type="Pfam" id="PF00176">
    <property type="entry name" value="SNF2-rel_dom"/>
    <property type="match status" value="1"/>
</dbReference>
<reference evidence="9 10" key="1">
    <citation type="submission" date="2016-06" db="EMBL/GenBank/DDBJ databases">
        <authorList>
            <person name="Varghese N."/>
            <person name="Submissions Spin"/>
        </authorList>
    </citation>
    <scope>NUCLEOTIDE SEQUENCE [LARGE SCALE GENOMIC DNA]</scope>
    <source>
        <strain evidence="9 10">DSM 45142</strain>
    </source>
</reference>
<evidence type="ECO:0000256" key="6">
    <source>
        <dbReference type="SAM" id="MobiDB-lite"/>
    </source>
</evidence>
<keyword evidence="4" id="KW-0067">ATP-binding</keyword>
<dbReference type="Gene3D" id="3.40.50.300">
    <property type="entry name" value="P-loop containing nucleotide triphosphate hydrolases"/>
    <property type="match status" value="1"/>
</dbReference>
<dbReference type="PROSITE" id="PS51194">
    <property type="entry name" value="HELICASE_CTER"/>
    <property type="match status" value="1"/>
</dbReference>
<dbReference type="InterPro" id="IPR014001">
    <property type="entry name" value="Helicase_ATP-bd"/>
</dbReference>
<accession>A0ABY0KNZ3</accession>
<dbReference type="InterPro" id="IPR038718">
    <property type="entry name" value="SNF2-like_sf"/>
</dbReference>
<evidence type="ECO:0000256" key="5">
    <source>
        <dbReference type="SAM" id="Coils"/>
    </source>
</evidence>
<dbReference type="SMART" id="SM00487">
    <property type="entry name" value="DEXDc"/>
    <property type="match status" value="1"/>
</dbReference>
<feature type="coiled-coil region" evidence="5">
    <location>
        <begin position="979"/>
        <end position="1006"/>
    </location>
</feature>
<keyword evidence="5" id="KW-0175">Coiled coil</keyword>